<dbReference type="GO" id="GO:0045296">
    <property type="term" value="F:cadherin binding"/>
    <property type="evidence" value="ECO:0007669"/>
    <property type="project" value="TreeGrafter"/>
</dbReference>
<keyword evidence="7 13" id="KW-0106">Calcium</keyword>
<dbReference type="FunFam" id="2.60.40.60:FF:000012">
    <property type="entry name" value="Cadherin 24"/>
    <property type="match status" value="1"/>
</dbReference>
<dbReference type="Gene3D" id="2.60.40.60">
    <property type="entry name" value="Cadherins"/>
    <property type="match status" value="4"/>
</dbReference>
<dbReference type="Proteomes" id="UP000264820">
    <property type="component" value="Unplaced"/>
</dbReference>
<evidence type="ECO:0000256" key="5">
    <source>
        <dbReference type="ARBA" id="ARBA00022729"/>
    </source>
</evidence>
<dbReference type="GO" id="GO:0016342">
    <property type="term" value="C:catenin complex"/>
    <property type="evidence" value="ECO:0007669"/>
    <property type="project" value="TreeGrafter"/>
</dbReference>
<name>A0A3Q2Y9C0_HIPCM</name>
<dbReference type="InterPro" id="IPR015919">
    <property type="entry name" value="Cadherin-like_sf"/>
</dbReference>
<proteinExistence type="predicted"/>
<feature type="domain" description="Cadherin" evidence="14">
    <location>
        <begin position="66"/>
        <end position="146"/>
    </location>
</feature>
<keyword evidence="6" id="KW-0677">Repeat</keyword>
<accession>A0A3Q2Y9C0</accession>
<evidence type="ECO:0000256" key="13">
    <source>
        <dbReference type="PROSITE-ProRule" id="PRU00043"/>
    </source>
</evidence>
<dbReference type="AlphaFoldDB" id="A0A3Q2Y9C0"/>
<keyword evidence="16" id="KW-1185">Reference proteome</keyword>
<reference evidence="15" key="1">
    <citation type="submission" date="2025-08" db="UniProtKB">
        <authorList>
            <consortium name="Ensembl"/>
        </authorList>
    </citation>
    <scope>IDENTIFICATION</scope>
</reference>
<feature type="domain" description="Cadherin" evidence="14">
    <location>
        <begin position="256"/>
        <end position="370"/>
    </location>
</feature>
<dbReference type="CDD" id="cd11304">
    <property type="entry name" value="Cadherin_repeat"/>
    <property type="match status" value="4"/>
</dbReference>
<evidence type="ECO:0000256" key="11">
    <source>
        <dbReference type="ARBA" id="ARBA00023180"/>
    </source>
</evidence>
<evidence type="ECO:0000256" key="2">
    <source>
        <dbReference type="ARBA" id="ARBA00022475"/>
    </source>
</evidence>
<keyword evidence="2" id="KW-1003">Cell membrane</keyword>
<dbReference type="Pfam" id="PF00028">
    <property type="entry name" value="Cadherin"/>
    <property type="match status" value="4"/>
</dbReference>
<dbReference type="InterPro" id="IPR002126">
    <property type="entry name" value="Cadherin-like_dom"/>
</dbReference>
<evidence type="ECO:0000256" key="6">
    <source>
        <dbReference type="ARBA" id="ARBA00022737"/>
    </source>
</evidence>
<keyword evidence="10" id="KW-0472">Membrane</keyword>
<dbReference type="FunFam" id="2.60.40.60:FF:000008">
    <property type="entry name" value="Cadherin 24"/>
    <property type="match status" value="1"/>
</dbReference>
<evidence type="ECO:0000256" key="4">
    <source>
        <dbReference type="ARBA" id="ARBA00022723"/>
    </source>
</evidence>
<feature type="domain" description="Cadherin" evidence="14">
    <location>
        <begin position="147"/>
        <end position="255"/>
    </location>
</feature>
<comment type="subcellular location">
    <subcellularLocation>
        <location evidence="1">Cell membrane</location>
        <topology evidence="1">Single-pass type I membrane protein</topology>
    </subcellularLocation>
</comment>
<dbReference type="GO" id="GO:0005509">
    <property type="term" value="F:calcium ion binding"/>
    <property type="evidence" value="ECO:0007669"/>
    <property type="project" value="UniProtKB-UniRule"/>
</dbReference>
<dbReference type="InterPro" id="IPR039808">
    <property type="entry name" value="Cadherin"/>
</dbReference>
<dbReference type="PROSITE" id="PS50268">
    <property type="entry name" value="CADHERIN_2"/>
    <property type="match status" value="4"/>
</dbReference>
<evidence type="ECO:0000256" key="7">
    <source>
        <dbReference type="ARBA" id="ARBA00022837"/>
    </source>
</evidence>
<dbReference type="SUPFAM" id="SSF49313">
    <property type="entry name" value="Cadherin-like"/>
    <property type="match status" value="4"/>
</dbReference>
<evidence type="ECO:0000259" key="14">
    <source>
        <dbReference type="PROSITE" id="PS50268"/>
    </source>
</evidence>
<dbReference type="SMART" id="SM00112">
    <property type="entry name" value="CA"/>
    <property type="match status" value="4"/>
</dbReference>
<keyword evidence="9" id="KW-1133">Transmembrane helix</keyword>
<dbReference type="PANTHER" id="PTHR24027:SF96">
    <property type="entry name" value="CADHERIN-12"/>
    <property type="match status" value="1"/>
</dbReference>
<dbReference type="GO" id="GO:0034332">
    <property type="term" value="P:adherens junction organization"/>
    <property type="evidence" value="ECO:0007669"/>
    <property type="project" value="TreeGrafter"/>
</dbReference>
<evidence type="ECO:0000313" key="16">
    <source>
        <dbReference type="Proteomes" id="UP000264820"/>
    </source>
</evidence>
<evidence type="ECO:0000256" key="8">
    <source>
        <dbReference type="ARBA" id="ARBA00022889"/>
    </source>
</evidence>
<keyword evidence="8" id="KW-0130">Cell adhesion</keyword>
<dbReference type="PANTHER" id="PTHR24027">
    <property type="entry name" value="CADHERIN-23"/>
    <property type="match status" value="1"/>
</dbReference>
<feature type="domain" description="Cadherin" evidence="14">
    <location>
        <begin position="371"/>
        <end position="447"/>
    </location>
</feature>
<dbReference type="GO" id="GO:0016477">
    <property type="term" value="P:cell migration"/>
    <property type="evidence" value="ECO:0007669"/>
    <property type="project" value="TreeGrafter"/>
</dbReference>
<dbReference type="GO" id="GO:0016339">
    <property type="term" value="P:calcium-dependent cell-cell adhesion via plasma membrane cell adhesion molecules"/>
    <property type="evidence" value="ECO:0007669"/>
    <property type="project" value="TreeGrafter"/>
</dbReference>
<evidence type="ECO:0000256" key="12">
    <source>
        <dbReference type="ARBA" id="ARBA00069585"/>
    </source>
</evidence>
<dbReference type="GO" id="GO:0005912">
    <property type="term" value="C:adherens junction"/>
    <property type="evidence" value="ECO:0007669"/>
    <property type="project" value="TreeGrafter"/>
</dbReference>
<evidence type="ECO:0000256" key="1">
    <source>
        <dbReference type="ARBA" id="ARBA00004251"/>
    </source>
</evidence>
<dbReference type="OMA" id="EITIHIM"/>
<protein>
    <recommendedName>
        <fullName evidence="12">Cadherin-12</fullName>
    </recommendedName>
</protein>
<dbReference type="Ensembl" id="ENSHCOT00000021115.1">
    <property type="protein sequence ID" value="ENSHCOP00000013703.1"/>
    <property type="gene ID" value="ENSHCOG00000016956.1"/>
</dbReference>
<dbReference type="GeneTree" id="ENSGT00940000154673"/>
<keyword evidence="3" id="KW-0812">Transmembrane</keyword>
<dbReference type="GO" id="GO:0008013">
    <property type="term" value="F:beta-catenin binding"/>
    <property type="evidence" value="ECO:0007669"/>
    <property type="project" value="TreeGrafter"/>
</dbReference>
<evidence type="ECO:0000256" key="10">
    <source>
        <dbReference type="ARBA" id="ARBA00023136"/>
    </source>
</evidence>
<keyword evidence="11" id="KW-0325">Glycoprotein</keyword>
<dbReference type="GO" id="GO:0007156">
    <property type="term" value="P:homophilic cell adhesion via plasma membrane adhesion molecules"/>
    <property type="evidence" value="ECO:0007669"/>
    <property type="project" value="InterPro"/>
</dbReference>
<reference evidence="15" key="2">
    <citation type="submission" date="2025-09" db="UniProtKB">
        <authorList>
            <consortium name="Ensembl"/>
        </authorList>
    </citation>
    <scope>IDENTIFICATION</scope>
</reference>
<evidence type="ECO:0000256" key="3">
    <source>
        <dbReference type="ARBA" id="ARBA00022692"/>
    </source>
</evidence>
<dbReference type="PROSITE" id="PS00232">
    <property type="entry name" value="CADHERIN_1"/>
    <property type="match status" value="1"/>
</dbReference>
<sequence length="452" mass="50508">MPLYFWCAPVSCWLTLPPFPVALRSSLGKKVGSHVQRIKRGWIWNQFFVLEEYMGSGPQYVGKLHTDMDQGDHRVKYTLSGEGAGSIFTIDEITGDIHVLMALDREEKSHYKLKAQAVDLRTDLPLEPESEFIVKVQDINDNEPRFPDGPHIAIVPEMSPTGTFVRQITATDADDPTYGNSAEIVYSILHGQPYFSVDPKSGVIRTALANMDREEKDEYQVTIQAKDMGGQRGGLTATTTINITLDDVNDNPPRFSKSIFHLVVPETALPGSVVGRILADDLDLDRNAKVDYSIVPGEEGTMFHLIANGESQEGIVVLKKVLDYETKNSYTFKVEASNAEFDPRFLHLGPFRDSATVKVDVLDMDEPPVFTKPYYSVDTYEDTPSGSIIGSVTAHDLDASSSAVRYSLEWQKEYDSYFDIDSIDGTISLNEYLDREEVFQHNITVVANKVSK</sequence>
<evidence type="ECO:0000256" key="9">
    <source>
        <dbReference type="ARBA" id="ARBA00022989"/>
    </source>
</evidence>
<dbReference type="InterPro" id="IPR020894">
    <property type="entry name" value="Cadherin_CS"/>
</dbReference>
<dbReference type="GO" id="GO:0000902">
    <property type="term" value="P:cell morphogenesis"/>
    <property type="evidence" value="ECO:0007669"/>
    <property type="project" value="TreeGrafter"/>
</dbReference>
<dbReference type="FunFam" id="2.60.40.60:FF:000097">
    <property type="entry name" value="cadherin-12 isoform X1"/>
    <property type="match status" value="1"/>
</dbReference>
<evidence type="ECO:0000313" key="15">
    <source>
        <dbReference type="Ensembl" id="ENSHCOP00000013703.1"/>
    </source>
</evidence>
<dbReference type="FunFam" id="2.60.40.60:FF:000009">
    <property type="entry name" value="Cadherin 24"/>
    <property type="match status" value="1"/>
</dbReference>
<dbReference type="PRINTS" id="PR00205">
    <property type="entry name" value="CADHERIN"/>
</dbReference>
<dbReference type="GO" id="GO:0007043">
    <property type="term" value="P:cell-cell junction assembly"/>
    <property type="evidence" value="ECO:0007669"/>
    <property type="project" value="TreeGrafter"/>
</dbReference>
<dbReference type="GO" id="GO:0044331">
    <property type="term" value="P:cell-cell adhesion mediated by cadherin"/>
    <property type="evidence" value="ECO:0007669"/>
    <property type="project" value="TreeGrafter"/>
</dbReference>
<keyword evidence="5" id="KW-0732">Signal</keyword>
<dbReference type="STRING" id="109280.ENSHCOP00000013703"/>
<organism evidence="15 16">
    <name type="scientific">Hippocampus comes</name>
    <name type="common">Tiger tail seahorse</name>
    <dbReference type="NCBI Taxonomy" id="109280"/>
    <lineage>
        <taxon>Eukaryota</taxon>
        <taxon>Metazoa</taxon>
        <taxon>Chordata</taxon>
        <taxon>Craniata</taxon>
        <taxon>Vertebrata</taxon>
        <taxon>Euteleostomi</taxon>
        <taxon>Actinopterygii</taxon>
        <taxon>Neopterygii</taxon>
        <taxon>Teleostei</taxon>
        <taxon>Neoteleostei</taxon>
        <taxon>Acanthomorphata</taxon>
        <taxon>Syngnathiaria</taxon>
        <taxon>Syngnathiformes</taxon>
        <taxon>Syngnathoidei</taxon>
        <taxon>Syngnathidae</taxon>
        <taxon>Hippocampus</taxon>
    </lineage>
</organism>
<keyword evidence="4" id="KW-0479">Metal-binding</keyword>